<feature type="compositionally biased region" description="Pro residues" evidence="1">
    <location>
        <begin position="1"/>
        <end position="33"/>
    </location>
</feature>
<dbReference type="EMBL" id="MCFC01000043">
    <property type="protein sequence ID" value="ORY26901.1"/>
    <property type="molecule type" value="Genomic_DNA"/>
</dbReference>
<evidence type="ECO:0000256" key="1">
    <source>
        <dbReference type="SAM" id="MobiDB-lite"/>
    </source>
</evidence>
<dbReference type="STRING" id="71784.A0A1Y2AWD9"/>
<name>A0A1Y2AWD9_9TREE</name>
<gene>
    <name evidence="2" type="ORF">BCR39DRAFT_249026</name>
</gene>
<protein>
    <submittedName>
        <fullName evidence="2">Uncharacterized protein</fullName>
    </submittedName>
</protein>
<proteinExistence type="predicted"/>
<comment type="caution">
    <text evidence="2">The sequence shown here is derived from an EMBL/GenBank/DDBJ whole genome shotgun (WGS) entry which is preliminary data.</text>
</comment>
<feature type="region of interest" description="Disordered" evidence="1">
    <location>
        <begin position="355"/>
        <end position="468"/>
    </location>
</feature>
<reference evidence="2 3" key="1">
    <citation type="submission" date="2016-07" db="EMBL/GenBank/DDBJ databases">
        <title>Pervasive Adenine N6-methylation of Active Genes in Fungi.</title>
        <authorList>
            <consortium name="DOE Joint Genome Institute"/>
            <person name="Mondo S.J."/>
            <person name="Dannebaum R.O."/>
            <person name="Kuo R.C."/>
            <person name="Labutti K."/>
            <person name="Haridas S."/>
            <person name="Kuo A."/>
            <person name="Salamov A."/>
            <person name="Ahrendt S.R."/>
            <person name="Lipzen A."/>
            <person name="Sullivan W."/>
            <person name="Andreopoulos W.B."/>
            <person name="Clum A."/>
            <person name="Lindquist E."/>
            <person name="Daum C."/>
            <person name="Ramamoorthy G.K."/>
            <person name="Gryganskyi A."/>
            <person name="Culley D."/>
            <person name="Magnuson J.K."/>
            <person name="James T.Y."/>
            <person name="O'Malley M.A."/>
            <person name="Stajich J.E."/>
            <person name="Spatafora J.W."/>
            <person name="Visel A."/>
            <person name="Grigoriev I.V."/>
        </authorList>
    </citation>
    <scope>NUCLEOTIDE SEQUENCE [LARGE SCALE GENOMIC DNA]</scope>
    <source>
        <strain evidence="2 3">68-887.2</strain>
    </source>
</reference>
<accession>A0A1Y2AWD9</accession>
<feature type="compositionally biased region" description="Polar residues" evidence="1">
    <location>
        <begin position="448"/>
        <end position="460"/>
    </location>
</feature>
<feature type="compositionally biased region" description="Gly residues" evidence="1">
    <location>
        <begin position="367"/>
        <end position="378"/>
    </location>
</feature>
<evidence type="ECO:0000313" key="2">
    <source>
        <dbReference type="EMBL" id="ORY26901.1"/>
    </source>
</evidence>
<keyword evidence="3" id="KW-1185">Reference proteome</keyword>
<dbReference type="Proteomes" id="UP000193986">
    <property type="component" value="Unassembled WGS sequence"/>
</dbReference>
<evidence type="ECO:0000313" key="3">
    <source>
        <dbReference type="Proteomes" id="UP000193986"/>
    </source>
</evidence>
<sequence length="468" mass="50611">MNSPPSSPLSSPPPSPPFPLVPSSPLSPAPPSSQPLDISHRYPNDLAASLPVTLASLVDPCPVFNPSDPSTHAIIDSIMGTMIWSPTVESAWQTALNIFLWPLVQQFARASRNIRLNLDTGFDLNRVFVQDGTAFEDTEIQIALRAWEAESKQRPESETSSSFGVRRPDISTTLQLRLDDSATYCLVSMILEIKPDPPSKTMARQAVAQCILYLLTAYRSCGCWLGVGFHGGHYVRMIATDLRTIYIETSSSSTADELSVELLLYGGLDLYPWDLGTPSAPNIPHFGVLWRTVARSIEVLRNVRIDTPFVRLQSPLTQSDPNLFLDSRMEQLDLTADQDLMKVASVVRPSIKRALKARERDAPQRHSGGGSGEGGGSSGAAEQGQGEAEEEEGFDEQGGHGGAGGSNPRRGFRDGLRSGGAVESRGDVESSPSSARTSQASRSTNSNETPDTSVSSNSGMCFNLEFKM</sequence>
<feature type="region of interest" description="Disordered" evidence="1">
    <location>
        <begin position="1"/>
        <end position="40"/>
    </location>
</feature>
<dbReference type="InParanoid" id="A0A1Y2AWD9"/>
<organism evidence="2 3">
    <name type="scientific">Naematelia encephala</name>
    <dbReference type="NCBI Taxonomy" id="71784"/>
    <lineage>
        <taxon>Eukaryota</taxon>
        <taxon>Fungi</taxon>
        <taxon>Dikarya</taxon>
        <taxon>Basidiomycota</taxon>
        <taxon>Agaricomycotina</taxon>
        <taxon>Tremellomycetes</taxon>
        <taxon>Tremellales</taxon>
        <taxon>Naemateliaceae</taxon>
        <taxon>Naematelia</taxon>
    </lineage>
</organism>
<feature type="compositionally biased region" description="Low complexity" evidence="1">
    <location>
        <begin position="430"/>
        <end position="447"/>
    </location>
</feature>
<dbReference type="AlphaFoldDB" id="A0A1Y2AWD9"/>